<keyword evidence="2" id="KW-1185">Reference proteome</keyword>
<reference evidence="2" key="1">
    <citation type="journal article" date="2013" name="Genetics">
        <title>The draft genome and transcriptome of Panagrellus redivivus are shaped by the harsh demands of a free-living lifestyle.</title>
        <authorList>
            <person name="Srinivasan J."/>
            <person name="Dillman A.R."/>
            <person name="Macchietto M.G."/>
            <person name="Heikkinen L."/>
            <person name="Lakso M."/>
            <person name="Fracchia K.M."/>
            <person name="Antoshechkin I."/>
            <person name="Mortazavi A."/>
            <person name="Wong G."/>
            <person name="Sternberg P.W."/>
        </authorList>
    </citation>
    <scope>NUCLEOTIDE SEQUENCE [LARGE SCALE GENOMIC DNA]</scope>
    <source>
        <strain evidence="2">MT8872</strain>
    </source>
</reference>
<dbReference type="InterPro" id="IPR018544">
    <property type="entry name" value="KICS_2"/>
</dbReference>
<dbReference type="SUPFAM" id="SSF158548">
    <property type="entry name" value="FLJ32549 domain-like"/>
    <property type="match status" value="1"/>
</dbReference>
<dbReference type="WBParaSite" id="Pan_g9342.t1">
    <property type="protein sequence ID" value="Pan_g9342.t1"/>
    <property type="gene ID" value="Pan_g9342"/>
</dbReference>
<dbReference type="Gene3D" id="1.10.3450.30">
    <property type="match status" value="1"/>
</dbReference>
<dbReference type="AlphaFoldDB" id="A0A7E4WBM3"/>
<dbReference type="Proteomes" id="UP000492821">
    <property type="component" value="Unassembled WGS sequence"/>
</dbReference>
<proteinExistence type="predicted"/>
<reference evidence="3" key="2">
    <citation type="submission" date="2020-10" db="UniProtKB">
        <authorList>
            <consortium name="WormBaseParasite"/>
        </authorList>
    </citation>
    <scope>IDENTIFICATION</scope>
</reference>
<dbReference type="GO" id="GO:1904262">
    <property type="term" value="P:negative regulation of TORC1 signaling"/>
    <property type="evidence" value="ECO:0007669"/>
    <property type="project" value="TreeGrafter"/>
</dbReference>
<dbReference type="InterPro" id="IPR038060">
    <property type="entry name" value="C12orf66-like_central_sf"/>
</dbReference>
<dbReference type="Pfam" id="PF09404">
    <property type="entry name" value="C12orf66_like"/>
    <property type="match status" value="1"/>
</dbReference>
<dbReference type="GO" id="GO:0061462">
    <property type="term" value="P:protein localization to lysosome"/>
    <property type="evidence" value="ECO:0007669"/>
    <property type="project" value="TreeGrafter"/>
</dbReference>
<evidence type="ECO:0000313" key="3">
    <source>
        <dbReference type="WBParaSite" id="Pan_g9342.t1"/>
    </source>
</evidence>
<sequence>MSTSEFRSYTDDDIKTVIEKYWFFLERLEFDEAQSYLNNQQMLTSSSPHAADRVWQDILRAIAQLATAEHSYFGLGFLVPKSLFRNQTSAQLRDTYFKIGRPYRGELRRINEAARSEGGVTTAPLRKTIVEHFVNHCEARYSLITFYNELQFAAKNYDELVAISPDKLKVIIKDYGNTKESDLFIKTAIISRELQLLLTAFQIKQELAKADMFNALLLLKQLQSQYSAFFRDITPNAAAKNSSSSFFNFFGKPPKAAKLGLLTWFKSLYDALLSKFSFYFMDVLLPYTPAPEVRPCHTACFANVNIFQRKCAPVAIMIVMYLSNDEKDSFAGFGYKHPDTIGFTIGPPKAAGQIKANLAQTKSINVQDNRFPMLLCLTSDKQKLNDQHSRVIYQRLAKLVPSAMDWRTKYELDERENNTTFCARIEQKLFFTIFFDRKINERESAVTNFITETLNQLRFTKLYQELRSPSKAHTPSQSHSSSLSSSSLPGGPLM</sequence>
<dbReference type="PANTHER" id="PTHR31581:SF1">
    <property type="entry name" value="KICSTOR SUBUNIT 2"/>
    <property type="match status" value="1"/>
</dbReference>
<dbReference type="SUPFAM" id="SSF160651">
    <property type="entry name" value="FLJ32549 C-terminal domain-like"/>
    <property type="match status" value="1"/>
</dbReference>
<evidence type="ECO:0000313" key="2">
    <source>
        <dbReference type="Proteomes" id="UP000492821"/>
    </source>
</evidence>
<dbReference type="PANTHER" id="PTHR31581">
    <property type="entry name" value="KICSTOR COMPLEX PROTEIN C12ORF66"/>
    <property type="match status" value="1"/>
</dbReference>
<organism evidence="2 3">
    <name type="scientific">Panagrellus redivivus</name>
    <name type="common">Microworm</name>
    <dbReference type="NCBI Taxonomy" id="6233"/>
    <lineage>
        <taxon>Eukaryota</taxon>
        <taxon>Metazoa</taxon>
        <taxon>Ecdysozoa</taxon>
        <taxon>Nematoda</taxon>
        <taxon>Chromadorea</taxon>
        <taxon>Rhabditida</taxon>
        <taxon>Tylenchina</taxon>
        <taxon>Panagrolaimomorpha</taxon>
        <taxon>Panagrolaimoidea</taxon>
        <taxon>Panagrolaimidae</taxon>
        <taxon>Panagrellus</taxon>
    </lineage>
</organism>
<name>A0A7E4WBM3_PANRE</name>
<dbReference type="GO" id="GO:0042149">
    <property type="term" value="P:cellular response to glucose starvation"/>
    <property type="evidence" value="ECO:0007669"/>
    <property type="project" value="TreeGrafter"/>
</dbReference>
<protein>
    <submittedName>
        <fullName evidence="3">UPF0536 protein C12orf66</fullName>
    </submittedName>
</protein>
<accession>A0A7E4WBM3</accession>
<feature type="compositionally biased region" description="Low complexity" evidence="1">
    <location>
        <begin position="476"/>
        <end position="488"/>
    </location>
</feature>
<evidence type="ECO:0000256" key="1">
    <source>
        <dbReference type="SAM" id="MobiDB-lite"/>
    </source>
</evidence>
<dbReference type="GO" id="GO:0034198">
    <property type="term" value="P:cellular response to amino acid starvation"/>
    <property type="evidence" value="ECO:0007669"/>
    <property type="project" value="TreeGrafter"/>
</dbReference>
<feature type="region of interest" description="Disordered" evidence="1">
    <location>
        <begin position="468"/>
        <end position="494"/>
    </location>
</feature>